<dbReference type="InterPro" id="IPR035901">
    <property type="entry name" value="GIY-YIG_endonuc_sf"/>
</dbReference>
<dbReference type="Proteomes" id="UP001464891">
    <property type="component" value="Unassembled WGS sequence"/>
</dbReference>
<dbReference type="EMBL" id="JAMPKM010000015">
    <property type="protein sequence ID" value="MEP0819588.1"/>
    <property type="molecule type" value="Genomic_DNA"/>
</dbReference>
<evidence type="ECO:0000259" key="1">
    <source>
        <dbReference type="PROSITE" id="PS50164"/>
    </source>
</evidence>
<keyword evidence="3" id="KW-1185">Reference proteome</keyword>
<feature type="domain" description="GIY-YIG" evidence="1">
    <location>
        <begin position="21"/>
        <end position="90"/>
    </location>
</feature>
<protein>
    <submittedName>
        <fullName evidence="2">GIY-YIG nuclease family protein</fullName>
    </submittedName>
</protein>
<dbReference type="Gene3D" id="3.40.1440.10">
    <property type="entry name" value="GIY-YIG endonuclease"/>
    <property type="match status" value="1"/>
</dbReference>
<comment type="caution">
    <text evidence="2">The sequence shown here is derived from an EMBL/GenBank/DDBJ whole genome shotgun (WGS) entry which is preliminary data.</text>
</comment>
<dbReference type="InterPro" id="IPR000305">
    <property type="entry name" value="GIY-YIG_endonuc"/>
</dbReference>
<reference evidence="2 3" key="1">
    <citation type="submission" date="2022-04" db="EMBL/GenBank/DDBJ databases">
        <title>Positive selection, recombination, and allopatry shape intraspecific diversity of widespread and dominant cyanobacteria.</title>
        <authorList>
            <person name="Wei J."/>
            <person name="Shu W."/>
            <person name="Hu C."/>
        </authorList>
    </citation>
    <scope>NUCLEOTIDE SEQUENCE [LARGE SCALE GENOMIC DNA]</scope>
    <source>
        <strain evidence="2 3">GB2-A4</strain>
    </source>
</reference>
<dbReference type="SUPFAM" id="SSF82771">
    <property type="entry name" value="GIY-YIG endonuclease"/>
    <property type="match status" value="1"/>
</dbReference>
<gene>
    <name evidence="2" type="ORF">NC998_21040</name>
</gene>
<evidence type="ECO:0000313" key="3">
    <source>
        <dbReference type="Proteomes" id="UP001464891"/>
    </source>
</evidence>
<accession>A0ABV0JCS8</accession>
<dbReference type="PROSITE" id="PS50164">
    <property type="entry name" value="GIY_YIG"/>
    <property type="match status" value="1"/>
</dbReference>
<name>A0ABV0JCS8_9CYAN</name>
<dbReference type="CDD" id="cd00719">
    <property type="entry name" value="GIY-YIG_SF"/>
    <property type="match status" value="1"/>
</dbReference>
<proteinExistence type="predicted"/>
<evidence type="ECO:0000313" key="2">
    <source>
        <dbReference type="EMBL" id="MEP0819588.1"/>
    </source>
</evidence>
<organism evidence="2 3">
    <name type="scientific">Trichocoleus desertorum GB2-A4</name>
    <dbReference type="NCBI Taxonomy" id="2933944"/>
    <lineage>
        <taxon>Bacteria</taxon>
        <taxon>Bacillati</taxon>
        <taxon>Cyanobacteriota</taxon>
        <taxon>Cyanophyceae</taxon>
        <taxon>Leptolyngbyales</taxon>
        <taxon>Trichocoleusaceae</taxon>
        <taxon>Trichocoleus</taxon>
    </lineage>
</organism>
<sequence length="90" mass="10533">MLVEPLELPSAQLSELRKLPGCTAIYFVIDSNHRILFVGQAVNLLTRWKNHHRIYQLGEINKDYPVRIAWQTWNQDSLEEAEISEWQGLT</sequence>